<keyword evidence="1" id="KW-0175">Coiled coil</keyword>
<accession>A0AAW2HCW9</accession>
<evidence type="ECO:0000313" key="3">
    <source>
        <dbReference type="EMBL" id="KAL0267713.1"/>
    </source>
</evidence>
<dbReference type="AlphaFoldDB" id="A0AAW2HCW9"/>
<dbReference type="PANTHER" id="PTHR23313">
    <property type="entry name" value="TSEC1-RELATED"/>
    <property type="match status" value="1"/>
</dbReference>
<dbReference type="PANTHER" id="PTHR23313:SF0">
    <property type="entry name" value="TESTIS-EXPRESSED PROTEIN 9"/>
    <property type="match status" value="1"/>
</dbReference>
<sequence>MQINPLAIDADFPQSVVMFKNQQLLQNEAEFLRLNSEIDLATKGLMERVNQVMQHQTLEQEEPPKWDFLKNNKEENSKGPDLSESDIELAYEKIFRTSYGDLPRAGAGSPIDFEDEKNRIPDNLCNGYTENGNPGSDNEEAKATRNDRNWKLCHSAKITVNEGPGFMLSGKLTKNKSEAKSKDKILEAVLPESLKGMGQENIIRFLKAKVRMMAEQLEVLQSDEKKHIEKIKELQSDRDRVTEDRDKWIQQANMAKNVLVRHEQQASSIVVRMQNIQAENGHLKREVEKLKKELKQATQYSGSNEVRLNRSIEEVEKLKVSLRQAKQDEKDLREAHRKKAEELSGAVKRLDKQRIELLHAFKKQLVIIDNLKKQKGLIEAGKFVKSVEDDFMDFLDWNPGNT</sequence>
<protein>
    <recommendedName>
        <fullName evidence="4">Testis expressed 9</fullName>
    </recommendedName>
</protein>
<dbReference type="EMBL" id="JARGDH010000005">
    <property type="protein sequence ID" value="KAL0267713.1"/>
    <property type="molecule type" value="Genomic_DNA"/>
</dbReference>
<organism evidence="3">
    <name type="scientific">Menopon gallinae</name>
    <name type="common">poultry shaft louse</name>
    <dbReference type="NCBI Taxonomy" id="328185"/>
    <lineage>
        <taxon>Eukaryota</taxon>
        <taxon>Metazoa</taxon>
        <taxon>Ecdysozoa</taxon>
        <taxon>Arthropoda</taxon>
        <taxon>Hexapoda</taxon>
        <taxon>Insecta</taxon>
        <taxon>Pterygota</taxon>
        <taxon>Neoptera</taxon>
        <taxon>Paraneoptera</taxon>
        <taxon>Psocodea</taxon>
        <taxon>Troctomorpha</taxon>
        <taxon>Phthiraptera</taxon>
        <taxon>Amblycera</taxon>
        <taxon>Menoponidae</taxon>
        <taxon>Menopon</taxon>
    </lineage>
</organism>
<evidence type="ECO:0008006" key="4">
    <source>
        <dbReference type="Google" id="ProtNLM"/>
    </source>
</evidence>
<proteinExistence type="predicted"/>
<evidence type="ECO:0000256" key="2">
    <source>
        <dbReference type="SAM" id="MobiDB-lite"/>
    </source>
</evidence>
<feature type="coiled-coil region" evidence="1">
    <location>
        <begin position="203"/>
        <end position="353"/>
    </location>
</feature>
<name>A0AAW2HCW9_9NEOP</name>
<feature type="region of interest" description="Disordered" evidence="2">
    <location>
        <begin position="56"/>
        <end position="83"/>
    </location>
</feature>
<evidence type="ECO:0000256" key="1">
    <source>
        <dbReference type="SAM" id="Coils"/>
    </source>
</evidence>
<feature type="compositionally biased region" description="Basic and acidic residues" evidence="2">
    <location>
        <begin position="62"/>
        <end position="78"/>
    </location>
</feature>
<comment type="caution">
    <text evidence="3">The sequence shown here is derived from an EMBL/GenBank/DDBJ whole genome shotgun (WGS) entry which is preliminary data.</text>
</comment>
<reference evidence="3" key="1">
    <citation type="journal article" date="2024" name="Gigascience">
        <title>Chromosome-level genome of the poultry shaft louse Menopon gallinae provides insight into the host-switching and adaptive evolution of parasitic lice.</title>
        <authorList>
            <person name="Xu Y."/>
            <person name="Ma L."/>
            <person name="Liu S."/>
            <person name="Liang Y."/>
            <person name="Liu Q."/>
            <person name="He Z."/>
            <person name="Tian L."/>
            <person name="Duan Y."/>
            <person name="Cai W."/>
            <person name="Li H."/>
            <person name="Song F."/>
        </authorList>
    </citation>
    <scope>NUCLEOTIDE SEQUENCE</scope>
    <source>
        <strain evidence="3">Cailab_2023a</strain>
    </source>
</reference>
<gene>
    <name evidence="3" type="ORF">PYX00_009904</name>
</gene>